<protein>
    <submittedName>
        <fullName evidence="4">Spy/CpxP family protein refolding chaperone</fullName>
    </submittedName>
</protein>
<organism evidence="4 5">
    <name type="scientific">Cobetia marina</name>
    <name type="common">Deleya marina</name>
    <dbReference type="NCBI Taxonomy" id="28258"/>
    <lineage>
        <taxon>Bacteria</taxon>
        <taxon>Pseudomonadati</taxon>
        <taxon>Pseudomonadota</taxon>
        <taxon>Gammaproteobacteria</taxon>
        <taxon>Oceanospirillales</taxon>
        <taxon>Halomonadaceae</taxon>
        <taxon>Cobetia</taxon>
    </lineage>
</organism>
<evidence type="ECO:0000256" key="1">
    <source>
        <dbReference type="SAM" id="Coils"/>
    </source>
</evidence>
<evidence type="ECO:0000256" key="2">
    <source>
        <dbReference type="SAM" id="MobiDB-lite"/>
    </source>
</evidence>
<reference evidence="4 5" key="1">
    <citation type="submission" date="2024-02" db="EMBL/GenBank/DDBJ databases">
        <title>Bacteria isolated from the canopy kelp, Nereocystis luetkeana.</title>
        <authorList>
            <person name="Pfister C.A."/>
            <person name="Younker I.T."/>
            <person name="Light S.H."/>
        </authorList>
    </citation>
    <scope>NUCLEOTIDE SEQUENCE [LARGE SCALE GENOMIC DNA]</scope>
    <source>
        <strain evidence="4 5">TI.5.07</strain>
    </source>
</reference>
<dbReference type="Proteomes" id="UP001378242">
    <property type="component" value="Unassembled WGS sequence"/>
</dbReference>
<dbReference type="Gene3D" id="1.20.120.1490">
    <property type="match status" value="1"/>
</dbReference>
<dbReference type="EMBL" id="JBAKAP010000015">
    <property type="protein sequence ID" value="MEL0617832.1"/>
    <property type="molecule type" value="Genomic_DNA"/>
</dbReference>
<feature type="compositionally biased region" description="Basic and acidic residues" evidence="2">
    <location>
        <begin position="131"/>
        <end position="157"/>
    </location>
</feature>
<proteinExistence type="predicted"/>
<sequence>MNRISRKLIVSGLLTALALPMTAMAASGVKQQEQHDGAAGRQAGLDKILASWHLSDAQKQKLETLKQQQMESRKQLKEQTFDSREARRDAIKAQRDQHKAALAEILDDNQVKVLEAYWAAGKPMHGKHDAKRPDGADKHGDKPMAMKDKPAGGKHMGRDGDQRMALMGALFDSWNLDEDQRASLKDSFDAMRGDMKSLKETDFDSREARKAAFKELRETQHERLAKVLNDDQIKVLDMMHQRDKRGPKMAERQQREGMKALLASWNLSDDQMQALKEVRKEMRDEMHDSMKEMHDDMRDAMKDADTRQERVAARQEMRKEMKEQRLELRQEGREKLADVLSAEQLDALEAFMANGMRHGGPHGGPQEGPGEPAPQA</sequence>
<comment type="caution">
    <text evidence="4">The sequence shown here is derived from an EMBL/GenBank/DDBJ whole genome shotgun (WGS) entry which is preliminary data.</text>
</comment>
<feature type="region of interest" description="Disordered" evidence="2">
    <location>
        <begin position="65"/>
        <end position="93"/>
    </location>
</feature>
<name>A0ABU9GI89_COBMA</name>
<evidence type="ECO:0000313" key="4">
    <source>
        <dbReference type="EMBL" id="MEL0617832.1"/>
    </source>
</evidence>
<feature type="coiled-coil region" evidence="1">
    <location>
        <begin position="272"/>
        <end position="334"/>
    </location>
</feature>
<keyword evidence="5" id="KW-1185">Reference proteome</keyword>
<keyword evidence="1" id="KW-0175">Coiled coil</keyword>
<feature type="compositionally biased region" description="Gly residues" evidence="2">
    <location>
        <begin position="357"/>
        <end position="367"/>
    </location>
</feature>
<keyword evidence="3" id="KW-0732">Signal</keyword>
<feature type="chain" id="PRO_5045845648" evidence="3">
    <location>
        <begin position="26"/>
        <end position="376"/>
    </location>
</feature>
<evidence type="ECO:0000313" key="5">
    <source>
        <dbReference type="Proteomes" id="UP001378242"/>
    </source>
</evidence>
<feature type="signal peptide" evidence="3">
    <location>
        <begin position="1"/>
        <end position="25"/>
    </location>
</feature>
<gene>
    <name evidence="4" type="ORF">V6243_13455</name>
</gene>
<accession>A0ABU9GI89</accession>
<feature type="region of interest" description="Disordered" evidence="2">
    <location>
        <begin position="124"/>
        <end position="157"/>
    </location>
</feature>
<dbReference type="RefSeq" id="WP_176493549.1">
    <property type="nucleotide sequence ID" value="NZ_CP173426.1"/>
</dbReference>
<evidence type="ECO:0000256" key="3">
    <source>
        <dbReference type="SAM" id="SignalP"/>
    </source>
</evidence>
<feature type="compositionally biased region" description="Basic and acidic residues" evidence="2">
    <location>
        <begin position="71"/>
        <end position="93"/>
    </location>
</feature>
<feature type="region of interest" description="Disordered" evidence="2">
    <location>
        <begin position="354"/>
        <end position="376"/>
    </location>
</feature>